<evidence type="ECO:0000256" key="1">
    <source>
        <dbReference type="SAM" id="MobiDB-lite"/>
    </source>
</evidence>
<feature type="compositionally biased region" description="Low complexity" evidence="1">
    <location>
        <begin position="1"/>
        <end position="14"/>
    </location>
</feature>
<name>A0A2S6GLM8_9PSEU</name>
<comment type="caution">
    <text evidence="2">The sequence shown here is derived from an EMBL/GenBank/DDBJ whole genome shotgun (WGS) entry which is preliminary data.</text>
</comment>
<dbReference type="AlphaFoldDB" id="A0A2S6GLM8"/>
<dbReference type="PROSITE" id="PS51257">
    <property type="entry name" value="PROKAR_LIPOPROTEIN"/>
    <property type="match status" value="1"/>
</dbReference>
<dbReference type="EMBL" id="PTIX01000011">
    <property type="protein sequence ID" value="PPK66051.1"/>
    <property type="molecule type" value="Genomic_DNA"/>
</dbReference>
<evidence type="ECO:0000313" key="2">
    <source>
        <dbReference type="EMBL" id="PPK66051.1"/>
    </source>
</evidence>
<dbReference type="Proteomes" id="UP000239203">
    <property type="component" value="Unassembled WGS sequence"/>
</dbReference>
<feature type="compositionally biased region" description="Low complexity" evidence="1">
    <location>
        <begin position="57"/>
        <end position="74"/>
    </location>
</feature>
<organism evidence="2 3">
    <name type="scientific">Actinokineospora auranticolor</name>
    <dbReference type="NCBI Taxonomy" id="155976"/>
    <lineage>
        <taxon>Bacteria</taxon>
        <taxon>Bacillati</taxon>
        <taxon>Actinomycetota</taxon>
        <taxon>Actinomycetes</taxon>
        <taxon>Pseudonocardiales</taxon>
        <taxon>Pseudonocardiaceae</taxon>
        <taxon>Actinokineospora</taxon>
    </lineage>
</organism>
<feature type="region of interest" description="Disordered" evidence="1">
    <location>
        <begin position="1"/>
        <end position="84"/>
    </location>
</feature>
<protein>
    <submittedName>
        <fullName evidence="2">Uncharacterized protein</fullName>
    </submittedName>
</protein>
<accession>A0A2S6GLM8</accession>
<proteinExistence type="predicted"/>
<evidence type="ECO:0000313" key="3">
    <source>
        <dbReference type="Proteomes" id="UP000239203"/>
    </source>
</evidence>
<gene>
    <name evidence="2" type="ORF">CLV40_11115</name>
</gene>
<reference evidence="2 3" key="1">
    <citation type="submission" date="2018-02" db="EMBL/GenBank/DDBJ databases">
        <title>Genomic Encyclopedia of Archaeal and Bacterial Type Strains, Phase II (KMG-II): from individual species to whole genera.</title>
        <authorList>
            <person name="Goeker M."/>
        </authorList>
    </citation>
    <scope>NUCLEOTIDE SEQUENCE [LARGE SCALE GENOMIC DNA]</scope>
    <source>
        <strain evidence="2 3">YU 961-1</strain>
    </source>
</reference>
<keyword evidence="3" id="KW-1185">Reference proteome</keyword>
<sequence>MAARRLARGALVGVITAGCQPWEPVSAPRANAGTTPARSSDDLPTPDGPLTTSSPGSATRSARWSSTRSTTAARPKNQRASSTP</sequence>